<dbReference type="SUPFAM" id="SSF48652">
    <property type="entry name" value="Tetraspanin"/>
    <property type="match status" value="1"/>
</dbReference>
<reference evidence="6" key="1">
    <citation type="submission" date="2021-02" db="EMBL/GenBank/DDBJ databases">
        <authorList>
            <person name="Nowell W R."/>
        </authorList>
    </citation>
    <scope>NUCLEOTIDE SEQUENCE</scope>
</reference>
<dbReference type="EMBL" id="CAJOBG010000741">
    <property type="protein sequence ID" value="CAF3852131.1"/>
    <property type="molecule type" value="Genomic_DNA"/>
</dbReference>
<evidence type="ECO:0000256" key="2">
    <source>
        <dbReference type="ARBA" id="ARBA00022692"/>
    </source>
</evidence>
<accession>A0A816TZ68</accession>
<keyword evidence="4 5" id="KW-0472">Membrane</keyword>
<name>A0A816TZ68_9BILA</name>
<evidence type="ECO:0000313" key="9">
    <source>
        <dbReference type="Proteomes" id="UP000663866"/>
    </source>
</evidence>
<evidence type="ECO:0000256" key="3">
    <source>
        <dbReference type="ARBA" id="ARBA00022989"/>
    </source>
</evidence>
<comment type="subcellular location">
    <subcellularLocation>
        <location evidence="1">Membrane</location>
        <topology evidence="1">Multi-pass membrane protein</topology>
    </subcellularLocation>
</comment>
<evidence type="ECO:0000313" key="7">
    <source>
        <dbReference type="EMBL" id="CAF3852131.1"/>
    </source>
</evidence>
<feature type="transmembrane region" description="Helical" evidence="5">
    <location>
        <begin position="7"/>
        <end position="32"/>
    </location>
</feature>
<dbReference type="GO" id="GO:0016020">
    <property type="term" value="C:membrane"/>
    <property type="evidence" value="ECO:0007669"/>
    <property type="project" value="UniProtKB-SubCell"/>
</dbReference>
<keyword evidence="9" id="KW-1185">Reference proteome</keyword>
<evidence type="ECO:0000313" key="6">
    <source>
        <dbReference type="EMBL" id="CAF2104190.1"/>
    </source>
</evidence>
<protein>
    <recommendedName>
        <fullName evidence="10">Tetraspanin</fullName>
    </recommendedName>
</protein>
<dbReference type="Proteomes" id="UP000663866">
    <property type="component" value="Unassembled WGS sequence"/>
</dbReference>
<evidence type="ECO:0000313" key="8">
    <source>
        <dbReference type="Proteomes" id="UP000663856"/>
    </source>
</evidence>
<feature type="transmembrane region" description="Helical" evidence="5">
    <location>
        <begin position="79"/>
        <end position="101"/>
    </location>
</feature>
<dbReference type="Pfam" id="PF00335">
    <property type="entry name" value="Tetraspanin"/>
    <property type="match status" value="1"/>
</dbReference>
<feature type="transmembrane region" description="Helical" evidence="5">
    <location>
        <begin position="52"/>
        <end position="72"/>
    </location>
</feature>
<dbReference type="Gene3D" id="1.10.1450.10">
    <property type="entry name" value="Tetraspanin"/>
    <property type="match status" value="1"/>
</dbReference>
<dbReference type="InterPro" id="IPR008952">
    <property type="entry name" value="Tetraspanin_EC2_sf"/>
</dbReference>
<evidence type="ECO:0000256" key="4">
    <source>
        <dbReference type="ARBA" id="ARBA00023136"/>
    </source>
</evidence>
<evidence type="ECO:0000256" key="1">
    <source>
        <dbReference type="ARBA" id="ARBA00004141"/>
    </source>
</evidence>
<keyword evidence="3 5" id="KW-1133">Transmembrane helix</keyword>
<evidence type="ECO:0000256" key="5">
    <source>
        <dbReference type="SAM" id="Phobius"/>
    </source>
</evidence>
<dbReference type="AlphaFoldDB" id="A0A816TZ68"/>
<keyword evidence="2 5" id="KW-0812">Transmembrane</keyword>
<dbReference type="EMBL" id="CAJNRF010008724">
    <property type="protein sequence ID" value="CAF2104190.1"/>
    <property type="molecule type" value="Genomic_DNA"/>
</dbReference>
<comment type="caution">
    <text evidence="6">The sequence shown here is derived from an EMBL/GenBank/DDBJ whole genome shotgun (WGS) entry which is preliminary data.</text>
</comment>
<organism evidence="6 8">
    <name type="scientific">Rotaria magnacalcarata</name>
    <dbReference type="NCBI Taxonomy" id="392030"/>
    <lineage>
        <taxon>Eukaryota</taxon>
        <taxon>Metazoa</taxon>
        <taxon>Spiralia</taxon>
        <taxon>Gnathifera</taxon>
        <taxon>Rotifera</taxon>
        <taxon>Eurotatoria</taxon>
        <taxon>Bdelloidea</taxon>
        <taxon>Philodinida</taxon>
        <taxon>Philodinidae</taxon>
        <taxon>Rotaria</taxon>
    </lineage>
</organism>
<proteinExistence type="predicted"/>
<feature type="transmembrane region" description="Helical" evidence="5">
    <location>
        <begin position="311"/>
        <end position="333"/>
    </location>
</feature>
<evidence type="ECO:0008006" key="10">
    <source>
        <dbReference type="Google" id="ProtNLM"/>
    </source>
</evidence>
<sequence length="343" mass="36509">MEFRGRIFPISIMVSIFVFSLIHLGVSIGIIVGFRKYGDTFRPQIGLSGYNIAISFFGLLTGVIGLIAVTFGSKLLRRITFLIAGLVGILALASLVTAIIINAKSFSYVRSHFTGKMMNYMTNLGDMKTIDDLQYRYSCCGANGWIDWANAKLDATSPMVNGTTVMTTTMMMTTTTTTTTGANTTTIMTDANATTTMAAANTTITTVAATATATAAGKQLKRDVHDINGQENLPLAGSSRQKRQAPIVYGGIFGLPISFGVTLPYSCCTAGALLDNSTNMLFCISNANGAVNHFNSEGCVKPIQVVAGNQAMGFGVINSFLVVLAFVAMRVLLLEPTSRSSDI</sequence>
<gene>
    <name evidence="7" type="ORF">OVN521_LOCUS6902</name>
    <name evidence="6" type="ORF">WKI299_LOCUS20866</name>
</gene>
<dbReference type="InterPro" id="IPR018499">
    <property type="entry name" value="Tetraspanin/Peripherin"/>
</dbReference>
<dbReference type="Proteomes" id="UP000663856">
    <property type="component" value="Unassembled WGS sequence"/>
</dbReference>